<accession>A0ABW1KU52</accession>
<reference evidence="2 3" key="1">
    <citation type="submission" date="2024-09" db="EMBL/GenBank/DDBJ databases">
        <authorList>
            <person name="Zhang Z.-H."/>
        </authorList>
    </citation>
    <scope>NUCLEOTIDE SEQUENCE [LARGE SCALE GENOMIC DNA]</scope>
    <source>
        <strain evidence="2 3">HHTR114</strain>
    </source>
</reference>
<evidence type="ECO:0000256" key="1">
    <source>
        <dbReference type="SAM" id="SignalP"/>
    </source>
</evidence>
<dbReference type="PROSITE" id="PS51257">
    <property type="entry name" value="PROKAR_LIPOPROTEIN"/>
    <property type="match status" value="1"/>
</dbReference>
<evidence type="ECO:0000313" key="2">
    <source>
        <dbReference type="EMBL" id="MFC6035656.1"/>
    </source>
</evidence>
<sequence length="235" mass="25293">MRITKLGVVLLCAGALIGCAHDLPDAEAGKSSASVGAGSLADELYLSSQAFQKARENGDAVGMAKAVARRPVVIEDSLELSEEFLLWRDMTERMKIQALDLAKDDASTLAIVEDILSREPPKESELGAFGKNISGIIGSAEKTAAKQALRIEAGDTVEILHRVRKSRGSIVYVESVEGSGLVLVIRDEKQHEICRDDSIHGVLICRWRPKENGRAKIIIQNAGPAPTRALLISAE</sequence>
<evidence type="ECO:0008006" key="4">
    <source>
        <dbReference type="Google" id="ProtNLM"/>
    </source>
</evidence>
<comment type="caution">
    <text evidence="2">The sequence shown here is derived from an EMBL/GenBank/DDBJ whole genome shotgun (WGS) entry which is preliminary data.</text>
</comment>
<keyword evidence="3" id="KW-1185">Reference proteome</keyword>
<gene>
    <name evidence="2" type="ORF">ACFMB1_08890</name>
</gene>
<keyword evidence="1" id="KW-0732">Signal</keyword>
<name>A0ABW1KU52_9PROT</name>
<proteinExistence type="predicted"/>
<evidence type="ECO:0000313" key="3">
    <source>
        <dbReference type="Proteomes" id="UP001596116"/>
    </source>
</evidence>
<feature type="chain" id="PRO_5045299295" description="Lipoprotein" evidence="1">
    <location>
        <begin position="21"/>
        <end position="235"/>
    </location>
</feature>
<dbReference type="EMBL" id="JBHPON010000001">
    <property type="protein sequence ID" value="MFC6035656.1"/>
    <property type="molecule type" value="Genomic_DNA"/>
</dbReference>
<organism evidence="2 3">
    <name type="scientific">Hyphococcus aureus</name>
    <dbReference type="NCBI Taxonomy" id="2666033"/>
    <lineage>
        <taxon>Bacteria</taxon>
        <taxon>Pseudomonadati</taxon>
        <taxon>Pseudomonadota</taxon>
        <taxon>Alphaproteobacteria</taxon>
        <taxon>Parvularculales</taxon>
        <taxon>Parvularculaceae</taxon>
        <taxon>Hyphococcus</taxon>
    </lineage>
</organism>
<dbReference type="Proteomes" id="UP001596116">
    <property type="component" value="Unassembled WGS sequence"/>
</dbReference>
<feature type="signal peptide" evidence="1">
    <location>
        <begin position="1"/>
        <end position="20"/>
    </location>
</feature>
<protein>
    <recommendedName>
        <fullName evidence="4">Lipoprotein</fullName>
    </recommendedName>
</protein>
<dbReference type="RefSeq" id="WP_379878879.1">
    <property type="nucleotide sequence ID" value="NZ_JBHPON010000001.1"/>
</dbReference>